<evidence type="ECO:0000313" key="1">
    <source>
        <dbReference type="EMBL" id="UWZ83427.1"/>
    </source>
</evidence>
<dbReference type="AlphaFoldDB" id="A0A9J7BLB4"/>
<sequence>MSRITRRSMIVQSAAGALALAGCKHMPTGASTATGSGNKKLGLVYFAPEEGADLCMKGIWDGLKQQGFEKDKNLTVLTAHANGEISQIPMLIQNYITQGVDLIMTMTTPVLTAACSAARNSKVVFTYCYDPIAAGAGSSFTSHLSNITGVGSFPPVDKTVDLIKRLIPGVKSVATVYNNSEANSVKVISVGREEFKKAGIKLEEVTANNTSEVFQAAQVACYRNVQALWITGDNTALQSFDAIVKAAKAAHMPLIINDPEFTNRGAVACVGLGWLPPGKAGGILAARVLKGESPANIPIQEVAEQKLVLNHDVAKELKLTFPADLEKAAQAQA</sequence>
<dbReference type="Proteomes" id="UP001059380">
    <property type="component" value="Chromosome"/>
</dbReference>
<proteinExistence type="predicted"/>
<dbReference type="RefSeq" id="WP_260792762.1">
    <property type="nucleotide sequence ID" value="NZ_CP093313.1"/>
</dbReference>
<evidence type="ECO:0000313" key="2">
    <source>
        <dbReference type="Proteomes" id="UP001059380"/>
    </source>
</evidence>
<gene>
    <name evidence="1" type="ORF">MOP44_23025</name>
</gene>
<dbReference type="PROSITE" id="PS51318">
    <property type="entry name" value="TAT"/>
    <property type="match status" value="1"/>
</dbReference>
<dbReference type="Pfam" id="PF04392">
    <property type="entry name" value="ABC_sub_bind"/>
    <property type="match status" value="1"/>
</dbReference>
<dbReference type="PROSITE" id="PS51257">
    <property type="entry name" value="PROKAR_LIPOPROTEIN"/>
    <property type="match status" value="1"/>
</dbReference>
<dbReference type="CDD" id="cd06325">
    <property type="entry name" value="PBP1_ABC_unchar_transporter"/>
    <property type="match status" value="1"/>
</dbReference>
<organism evidence="1 2">
    <name type="scientific">Occallatibacter riparius</name>
    <dbReference type="NCBI Taxonomy" id="1002689"/>
    <lineage>
        <taxon>Bacteria</taxon>
        <taxon>Pseudomonadati</taxon>
        <taxon>Acidobacteriota</taxon>
        <taxon>Terriglobia</taxon>
        <taxon>Terriglobales</taxon>
        <taxon>Acidobacteriaceae</taxon>
        <taxon>Occallatibacter</taxon>
    </lineage>
</organism>
<dbReference type="SUPFAM" id="SSF53822">
    <property type="entry name" value="Periplasmic binding protein-like I"/>
    <property type="match status" value="1"/>
</dbReference>
<dbReference type="InterPro" id="IPR006311">
    <property type="entry name" value="TAT_signal"/>
</dbReference>
<dbReference type="EMBL" id="CP093313">
    <property type="protein sequence ID" value="UWZ83427.1"/>
    <property type="molecule type" value="Genomic_DNA"/>
</dbReference>
<name>A0A9J7BLB4_9BACT</name>
<protein>
    <submittedName>
        <fullName evidence="1">ABC transporter substrate-binding protein</fullName>
    </submittedName>
</protein>
<dbReference type="InterPro" id="IPR028082">
    <property type="entry name" value="Peripla_BP_I"/>
</dbReference>
<dbReference type="Gene3D" id="3.40.50.2300">
    <property type="match status" value="2"/>
</dbReference>
<dbReference type="InterPro" id="IPR007487">
    <property type="entry name" value="ABC_transpt-TYRBP-like"/>
</dbReference>
<dbReference type="PANTHER" id="PTHR35271:SF1">
    <property type="entry name" value="ABC TRANSPORTER, SUBSTRATE-BINDING LIPOPROTEIN"/>
    <property type="match status" value="1"/>
</dbReference>
<dbReference type="KEGG" id="orp:MOP44_23025"/>
<accession>A0A9J7BLB4</accession>
<keyword evidence="2" id="KW-1185">Reference proteome</keyword>
<reference evidence="1" key="1">
    <citation type="submission" date="2021-04" db="EMBL/GenBank/DDBJ databases">
        <title>Phylogenetic analysis of Acidobacteriaceae.</title>
        <authorList>
            <person name="Qiu L."/>
            <person name="Zhang Q."/>
        </authorList>
    </citation>
    <scope>NUCLEOTIDE SEQUENCE</scope>
    <source>
        <strain evidence="1">DSM 25168</strain>
    </source>
</reference>
<dbReference type="PANTHER" id="PTHR35271">
    <property type="entry name" value="ABC TRANSPORTER, SUBSTRATE-BINDING LIPOPROTEIN-RELATED"/>
    <property type="match status" value="1"/>
</dbReference>